<dbReference type="InterPro" id="IPR000073">
    <property type="entry name" value="AB_hydrolase_1"/>
</dbReference>
<dbReference type="GO" id="GO:0016787">
    <property type="term" value="F:hydrolase activity"/>
    <property type="evidence" value="ECO:0007669"/>
    <property type="project" value="UniProtKB-KW"/>
</dbReference>
<proteinExistence type="predicted"/>
<evidence type="ECO:0000313" key="2">
    <source>
        <dbReference type="EMBL" id="MFB9203293.1"/>
    </source>
</evidence>
<protein>
    <submittedName>
        <fullName evidence="2">Alpha/beta fold hydrolase</fullName>
    </submittedName>
</protein>
<keyword evidence="2" id="KW-0378">Hydrolase</keyword>
<name>A0ABV5IFI0_9ACTN</name>
<dbReference type="PANTHER" id="PTHR43798">
    <property type="entry name" value="MONOACYLGLYCEROL LIPASE"/>
    <property type="match status" value="1"/>
</dbReference>
<dbReference type="EMBL" id="JBHMEI010000013">
    <property type="protein sequence ID" value="MFB9203293.1"/>
    <property type="molecule type" value="Genomic_DNA"/>
</dbReference>
<dbReference type="Pfam" id="PF12697">
    <property type="entry name" value="Abhydrolase_6"/>
    <property type="match status" value="1"/>
</dbReference>
<dbReference type="SUPFAM" id="SSF53474">
    <property type="entry name" value="alpha/beta-Hydrolases"/>
    <property type="match status" value="1"/>
</dbReference>
<comment type="caution">
    <text evidence="2">The sequence shown here is derived from an EMBL/GenBank/DDBJ whole genome shotgun (WGS) entry which is preliminary data.</text>
</comment>
<evidence type="ECO:0000259" key="1">
    <source>
        <dbReference type="Pfam" id="PF12697"/>
    </source>
</evidence>
<sequence>MSLYVRSTGEGRSVLWIHGYTMDASVWEPLWGMLPGWRHVGVDLPGHGRSGPLRPGTSLPALAAELAELARAESATLVVAESIGSMIALQLAIDHAGDVRGLIVGSPTVAGAPAEPGTAERYRALAGLARMGAEGEQLADLWMSSPPDIFLGTEDHPELRARLRAIVAGHSWRELRDGAMHGLSRHVHTVGDLRGIRARTLVVVGERDMPTFRASAGLLRASVPRCRTVTVPGAGHLCMIERPAAVAPVIAEHLRLSALEAEEEAGRADSRAV</sequence>
<reference evidence="2 3" key="1">
    <citation type="submission" date="2024-09" db="EMBL/GenBank/DDBJ databases">
        <authorList>
            <person name="Sun Q."/>
            <person name="Mori K."/>
        </authorList>
    </citation>
    <scope>NUCLEOTIDE SEQUENCE [LARGE SCALE GENOMIC DNA]</scope>
    <source>
        <strain evidence="2 3">CCM 3426</strain>
    </source>
</reference>
<dbReference type="RefSeq" id="WP_189646384.1">
    <property type="nucleotide sequence ID" value="NZ_BMRC01000002.1"/>
</dbReference>
<dbReference type="Gene3D" id="3.40.50.1820">
    <property type="entry name" value="alpha/beta hydrolase"/>
    <property type="match status" value="1"/>
</dbReference>
<dbReference type="InterPro" id="IPR029058">
    <property type="entry name" value="AB_hydrolase_fold"/>
</dbReference>
<evidence type="ECO:0000313" key="3">
    <source>
        <dbReference type="Proteomes" id="UP001589647"/>
    </source>
</evidence>
<organism evidence="2 3">
    <name type="scientific">Nonomuraea spiralis</name>
    <dbReference type="NCBI Taxonomy" id="46182"/>
    <lineage>
        <taxon>Bacteria</taxon>
        <taxon>Bacillati</taxon>
        <taxon>Actinomycetota</taxon>
        <taxon>Actinomycetes</taxon>
        <taxon>Streptosporangiales</taxon>
        <taxon>Streptosporangiaceae</taxon>
        <taxon>Nonomuraea</taxon>
    </lineage>
</organism>
<accession>A0ABV5IFI0</accession>
<dbReference type="Proteomes" id="UP001589647">
    <property type="component" value="Unassembled WGS sequence"/>
</dbReference>
<keyword evidence="3" id="KW-1185">Reference proteome</keyword>
<dbReference type="InterPro" id="IPR050266">
    <property type="entry name" value="AB_hydrolase_sf"/>
</dbReference>
<gene>
    <name evidence="2" type="ORF">ACFFV7_18985</name>
</gene>
<feature type="domain" description="AB hydrolase-1" evidence="1">
    <location>
        <begin position="14"/>
        <end position="248"/>
    </location>
</feature>